<comment type="caution">
    <text evidence="1">The sequence shown here is derived from an EMBL/GenBank/DDBJ whole genome shotgun (WGS) entry which is preliminary data.</text>
</comment>
<dbReference type="AlphaFoldDB" id="A0A645GK12"/>
<dbReference type="EMBL" id="VSSQ01077136">
    <property type="protein sequence ID" value="MPN27301.1"/>
    <property type="molecule type" value="Genomic_DNA"/>
</dbReference>
<accession>A0A645GK12</accession>
<gene>
    <name evidence="1" type="ORF">SDC9_174732</name>
</gene>
<name>A0A645GK12_9ZZZZ</name>
<dbReference type="Gene3D" id="3.40.50.2300">
    <property type="match status" value="1"/>
</dbReference>
<sequence length="83" mass="9087">MLMDAAVKAVGGKIEDKAAFGKALATVKAPSTRGEYRFGNNHYPIQAYYLREVVKNADGSVSNKFVGKVMDEHVDAYAKDCKM</sequence>
<organism evidence="1">
    <name type="scientific">bioreactor metagenome</name>
    <dbReference type="NCBI Taxonomy" id="1076179"/>
    <lineage>
        <taxon>unclassified sequences</taxon>
        <taxon>metagenomes</taxon>
        <taxon>ecological metagenomes</taxon>
    </lineage>
</organism>
<evidence type="ECO:0000313" key="1">
    <source>
        <dbReference type="EMBL" id="MPN27301.1"/>
    </source>
</evidence>
<protein>
    <recommendedName>
        <fullName evidence="2">Leucine-binding protein domain-containing protein</fullName>
    </recommendedName>
</protein>
<evidence type="ECO:0008006" key="2">
    <source>
        <dbReference type="Google" id="ProtNLM"/>
    </source>
</evidence>
<reference evidence="1" key="1">
    <citation type="submission" date="2019-08" db="EMBL/GenBank/DDBJ databases">
        <authorList>
            <person name="Kucharzyk K."/>
            <person name="Murdoch R.W."/>
            <person name="Higgins S."/>
            <person name="Loffler F."/>
        </authorList>
    </citation>
    <scope>NUCLEOTIDE SEQUENCE</scope>
</reference>
<proteinExistence type="predicted"/>